<reference evidence="3" key="2">
    <citation type="submission" date="2020-04" db="EMBL/GenBank/DDBJ databases">
        <authorList>
            <consortium name="NCBI Genome Project"/>
        </authorList>
    </citation>
    <scope>NUCLEOTIDE SEQUENCE</scope>
    <source>
        <strain evidence="3">CBS 781.70</strain>
    </source>
</reference>
<dbReference type="RefSeq" id="XP_033538412.1">
    <property type="nucleotide sequence ID" value="XM_033674902.1"/>
</dbReference>
<evidence type="ECO:0000313" key="2">
    <source>
        <dbReference type="Proteomes" id="UP000504638"/>
    </source>
</evidence>
<protein>
    <submittedName>
        <fullName evidence="1 3">Uncharacterized protein</fullName>
    </submittedName>
</protein>
<dbReference type="AlphaFoldDB" id="A0A6G1GFU0"/>
<organism evidence="1">
    <name type="scientific">Eremomyces bilateralis CBS 781.70</name>
    <dbReference type="NCBI Taxonomy" id="1392243"/>
    <lineage>
        <taxon>Eukaryota</taxon>
        <taxon>Fungi</taxon>
        <taxon>Dikarya</taxon>
        <taxon>Ascomycota</taxon>
        <taxon>Pezizomycotina</taxon>
        <taxon>Dothideomycetes</taxon>
        <taxon>Dothideomycetes incertae sedis</taxon>
        <taxon>Eremomycetales</taxon>
        <taxon>Eremomycetaceae</taxon>
        <taxon>Eremomyces</taxon>
    </lineage>
</organism>
<dbReference type="EMBL" id="ML975149">
    <property type="protein sequence ID" value="KAF1816781.1"/>
    <property type="molecule type" value="Genomic_DNA"/>
</dbReference>
<name>A0A6G1GFU0_9PEZI</name>
<reference evidence="1 3" key="1">
    <citation type="submission" date="2020-01" db="EMBL/GenBank/DDBJ databases">
        <authorList>
            <consortium name="DOE Joint Genome Institute"/>
            <person name="Haridas S."/>
            <person name="Albert R."/>
            <person name="Binder M."/>
            <person name="Bloem J."/>
            <person name="Labutti K."/>
            <person name="Salamov A."/>
            <person name="Andreopoulos B."/>
            <person name="Baker S.E."/>
            <person name="Barry K."/>
            <person name="Bills G."/>
            <person name="Bluhm B.H."/>
            <person name="Cannon C."/>
            <person name="Castanera R."/>
            <person name="Culley D.E."/>
            <person name="Daum C."/>
            <person name="Ezra D."/>
            <person name="Gonzalez J.B."/>
            <person name="Henrissat B."/>
            <person name="Kuo A."/>
            <person name="Liang C."/>
            <person name="Lipzen A."/>
            <person name="Lutzoni F."/>
            <person name="Magnuson J."/>
            <person name="Mondo S."/>
            <person name="Nolan M."/>
            <person name="Ohm R."/>
            <person name="Pangilinan J."/>
            <person name="Park H.-J."/>
            <person name="Ramirez L."/>
            <person name="Alfaro M."/>
            <person name="Sun H."/>
            <person name="Tritt A."/>
            <person name="Yoshinaga Y."/>
            <person name="Zwiers L.-H."/>
            <person name="Turgeon B.G."/>
            <person name="Goodwin S.B."/>
            <person name="Spatafora J.W."/>
            <person name="Crous P.W."/>
            <person name="Grigoriev I.V."/>
        </authorList>
    </citation>
    <scope>NUCLEOTIDE SEQUENCE</scope>
    <source>
        <strain evidence="1 3">CBS 781.70</strain>
    </source>
</reference>
<proteinExistence type="predicted"/>
<evidence type="ECO:0000313" key="1">
    <source>
        <dbReference type="EMBL" id="KAF1816781.1"/>
    </source>
</evidence>
<gene>
    <name evidence="1 3" type="ORF">P152DRAFT_278</name>
</gene>
<keyword evidence="2" id="KW-1185">Reference proteome</keyword>
<dbReference type="Proteomes" id="UP000504638">
    <property type="component" value="Unplaced"/>
</dbReference>
<reference evidence="3" key="3">
    <citation type="submission" date="2025-04" db="UniProtKB">
        <authorList>
            <consortium name="RefSeq"/>
        </authorList>
    </citation>
    <scope>IDENTIFICATION</scope>
    <source>
        <strain evidence="3">CBS 781.70</strain>
    </source>
</reference>
<evidence type="ECO:0000313" key="3">
    <source>
        <dbReference type="RefSeq" id="XP_033538412.1"/>
    </source>
</evidence>
<dbReference type="GeneID" id="54415472"/>
<accession>A0A6G1GFU0</accession>
<sequence>MHGFQHDHGHQNERMSGGVISGLLTLSMDDLECSTRIEASNRVRIYYMCYNNSIAISECLVGKVTESSMGPVARNRDINSLQGSRRGARSLQTDRVKVSHVVIWKSFLVQSRAELYPFTYRSGTVGDVGNGRTLNQDQSKCSNGTPYLEQFSDRQARNWLNDQ</sequence>